<organism evidence="1 2">
    <name type="scientific">Haloarcula vallismortis tailed virus 1</name>
    <dbReference type="NCBI Taxonomy" id="1262528"/>
    <lineage>
        <taxon>Viruses</taxon>
        <taxon>Duplodnaviria</taxon>
        <taxon>Heunggongvirae</taxon>
        <taxon>Uroviricota</taxon>
        <taxon>Caudoviricetes</taxon>
        <taxon>Thumleimavirales</taxon>
        <taxon>Druskaviridae</taxon>
        <taxon>Tredecimvirus</taxon>
        <taxon>Tredecimvirus thailandense</taxon>
        <taxon>Tredecimvirus HVTV1</taxon>
    </lineage>
</organism>
<dbReference type="OrthoDB" id="21468at10239"/>
<dbReference type="Proteomes" id="UP000011137">
    <property type="component" value="Segment"/>
</dbReference>
<accession>L7TJ47</accession>
<keyword evidence="2" id="KW-1185">Reference proteome</keyword>
<gene>
    <name evidence="1" type="primary">43</name>
    <name evidence="1" type="ORF">HVTV1_43</name>
</gene>
<dbReference type="KEGG" id="vg:14477284"/>
<evidence type="ECO:0000313" key="2">
    <source>
        <dbReference type="Proteomes" id="UP000011137"/>
    </source>
</evidence>
<name>L7TJ47_9CAUD</name>
<proteinExistence type="predicted"/>
<dbReference type="InterPro" id="IPR021130">
    <property type="entry name" value="PRib-ATP_PPHydrolase-like"/>
</dbReference>
<evidence type="ECO:0000313" key="1">
    <source>
        <dbReference type="EMBL" id="AGC34413.1"/>
    </source>
</evidence>
<dbReference type="RefSeq" id="YP_007378949.1">
    <property type="nucleotide sequence ID" value="NC_020158.1"/>
</dbReference>
<dbReference type="GeneID" id="14477284"/>
<dbReference type="EMBL" id="KC117377">
    <property type="protein sequence ID" value="AGC34413.1"/>
    <property type="molecule type" value="Genomic_DNA"/>
</dbReference>
<protein>
    <submittedName>
        <fullName evidence="1">MazG-like protein</fullName>
    </submittedName>
</protein>
<dbReference type="SUPFAM" id="SSF101386">
    <property type="entry name" value="all-alpha NTP pyrophosphatases"/>
    <property type="match status" value="1"/>
</dbReference>
<sequence>MTHLHELQSLAWAIAEDSGFHEGDEVGEDERSRAKILALIHSEVSEALEADREGDDELYAEELADIVIRVLDHAGTEGIDLEAEVERKMEINEEREYKHGKEY</sequence>
<dbReference type="Pfam" id="PF01503">
    <property type="entry name" value="PRA-PH"/>
    <property type="match status" value="1"/>
</dbReference>
<reference evidence="1 2" key="1">
    <citation type="journal article" date="2013" name="J. Virol.">
        <title>Insights into head-tailed viruses infecting extremely halophilic archaea.</title>
        <authorList>
            <person name="Pietila M.K."/>
            <person name="Laurinmaki P."/>
            <person name="Russell D.A."/>
            <person name="Ko C.C."/>
            <person name="Jacobs-Sera D."/>
            <person name="Butcher S.J."/>
            <person name="Bamford D.H."/>
            <person name="Hendrix R.W."/>
        </authorList>
    </citation>
    <scope>NUCLEOTIDE SEQUENCE [LARGE SCALE GENOMIC DNA]</scope>
</reference>
<dbReference type="Gene3D" id="1.10.287.1080">
    <property type="entry name" value="MazG-like"/>
    <property type="match status" value="1"/>
</dbReference>